<dbReference type="Gene3D" id="3.40.630.30">
    <property type="match status" value="1"/>
</dbReference>
<dbReference type="STRING" id="9823.ENSSSCP00000031697"/>
<dbReference type="Proteomes" id="UP000008227">
    <property type="component" value="Chromosome X"/>
</dbReference>
<keyword evidence="2" id="KW-1185">Reference proteome</keyword>
<evidence type="ECO:0000313" key="1">
    <source>
        <dbReference type="Ensembl" id="ENSSSCP00000031697.2"/>
    </source>
</evidence>
<protein>
    <submittedName>
        <fullName evidence="1">Uncharacterized protein</fullName>
    </submittedName>
</protein>
<dbReference type="GeneTree" id="ENSGT00940000165624"/>
<name>A0A286ZJI8_PIG</name>
<dbReference type="Ensembl" id="ENSSSCT00000013511.3">
    <property type="protein sequence ID" value="ENSSSCP00000031697.2"/>
    <property type="gene ID" value="ENSSSCG00000012354.3"/>
</dbReference>
<evidence type="ECO:0000313" key="2">
    <source>
        <dbReference type="Proteomes" id="UP000008227"/>
    </source>
</evidence>
<reference evidence="1" key="2">
    <citation type="journal article" date="2020" name="Gigascience">
        <title>An improved pig reference genome sequence to enable pig genetics and genomics research.</title>
        <authorList>
            <person name="Warr A."/>
            <person name="Affara N."/>
            <person name="Aken B."/>
            <person name="Beiki H."/>
            <person name="Bickhart D.M."/>
            <person name="Billis K."/>
            <person name="Chow W."/>
            <person name="Eory L."/>
            <person name="Finlayson H.A."/>
            <person name="Flicek P."/>
            <person name="Giron C.G."/>
            <person name="Griffin D.K."/>
            <person name="Hall R."/>
            <person name="Hannum G."/>
            <person name="Hourlier T."/>
            <person name="Howe K."/>
            <person name="Hume D.A."/>
            <person name="Izuogu O."/>
            <person name="Kim K."/>
            <person name="Koren S."/>
            <person name="Liu H."/>
            <person name="Manchanda N."/>
            <person name="Martin F.J."/>
            <person name="Nonneman D.J."/>
            <person name="O'Connor R.E."/>
            <person name="Phillippy A.M."/>
            <person name="Rohrer G.A."/>
            <person name="Rosen B.D."/>
            <person name="Rund L.A."/>
            <person name="Sargent C.A."/>
            <person name="Schook L.B."/>
            <person name="Schroeder S.G."/>
            <person name="Schwartz A.S."/>
            <person name="Skinner B.M."/>
            <person name="Talbot R."/>
            <person name="Tseng E."/>
            <person name="Tuggle C.K."/>
            <person name="Watson M."/>
            <person name="Smith T.P.L."/>
            <person name="Archibald A.L."/>
        </authorList>
    </citation>
    <scope>NUCLEOTIDE SEQUENCE [LARGE SCALE GENOMIC DNA]</scope>
    <source>
        <strain evidence="1">Duroc</strain>
    </source>
</reference>
<dbReference type="AlphaFoldDB" id="A0A286ZJI8"/>
<proteinExistence type="predicted"/>
<dbReference type="ExpressionAtlas" id="A0A286ZJI8">
    <property type="expression patterns" value="baseline"/>
</dbReference>
<reference evidence="2" key="1">
    <citation type="submission" date="2009-11" db="EMBL/GenBank/DDBJ databases">
        <authorList>
            <consortium name="Porcine genome sequencing project"/>
        </authorList>
    </citation>
    <scope>NUCLEOTIDE SEQUENCE [LARGE SCALE GENOMIC DNA]</scope>
    <source>
        <strain evidence="2">Duroc</strain>
    </source>
</reference>
<organism evidence="1 2">
    <name type="scientific">Sus scrofa</name>
    <name type="common">Pig</name>
    <dbReference type="NCBI Taxonomy" id="9823"/>
    <lineage>
        <taxon>Eukaryota</taxon>
        <taxon>Metazoa</taxon>
        <taxon>Chordata</taxon>
        <taxon>Craniata</taxon>
        <taxon>Vertebrata</taxon>
        <taxon>Euteleostomi</taxon>
        <taxon>Mammalia</taxon>
        <taxon>Eutheria</taxon>
        <taxon>Laurasiatheria</taxon>
        <taxon>Artiodactyla</taxon>
        <taxon>Suina</taxon>
        <taxon>Suidae</taxon>
        <taxon>Sus</taxon>
    </lineage>
</organism>
<sequence>CGKRIEIGDVIPRSIKQLKRLKPVIFPVSYNDKFNKDVLEKNLKVPSCQKADVQKTDN</sequence>
<accession>A0A286ZJI8</accession>
<reference evidence="1" key="4">
    <citation type="submission" date="2025-09" db="UniProtKB">
        <authorList>
            <consortium name="Ensembl"/>
        </authorList>
    </citation>
    <scope>IDENTIFICATION</scope>
</reference>
<dbReference type="Bgee" id="ENSSSCG00000012354">
    <property type="expression patterns" value="Expressed in pons and 20 other cell types or tissues"/>
</dbReference>
<dbReference type="SMR" id="A0A286ZJI8"/>
<dbReference type="InParanoid" id="A0A286ZJI8"/>
<reference evidence="1" key="3">
    <citation type="submission" date="2025-08" db="UniProtKB">
        <authorList>
            <consortium name="Ensembl"/>
        </authorList>
    </citation>
    <scope>IDENTIFICATION</scope>
</reference>